<feature type="region of interest" description="Disordered" evidence="1">
    <location>
        <begin position="52"/>
        <end position="88"/>
    </location>
</feature>
<reference evidence="3" key="2">
    <citation type="submission" date="2008-08" db="EMBL/GenBank/DDBJ databases">
        <authorList>
            <consortium name="Diatom Consortium"/>
            <person name="Grigoriev I."/>
            <person name="Grimwood J."/>
            <person name="Kuo A."/>
            <person name="Otillar R.P."/>
            <person name="Salamov A."/>
            <person name="Detter J.C."/>
            <person name="Lindquist E."/>
            <person name="Shapiro H."/>
            <person name="Lucas S."/>
            <person name="Glavina del Rio T."/>
            <person name="Pitluck S."/>
            <person name="Rokhsar D."/>
            <person name="Bowler C."/>
        </authorList>
    </citation>
    <scope>GENOME REANNOTATION</scope>
    <source>
        <strain evidence="3">CCAP 1055/1</strain>
    </source>
</reference>
<name>B7G452_PHATC</name>
<gene>
    <name evidence="2" type="ORF">PHATRDRAFT_47574</name>
</gene>
<proteinExistence type="predicted"/>
<dbReference type="RefSeq" id="XP_002181855.1">
    <property type="nucleotide sequence ID" value="XM_002181819.1"/>
</dbReference>
<accession>B7G452</accession>
<dbReference type="AlphaFoldDB" id="B7G452"/>
<dbReference type="InParanoid" id="B7G452"/>
<reference evidence="2 3" key="1">
    <citation type="journal article" date="2008" name="Nature">
        <title>The Phaeodactylum genome reveals the evolutionary history of diatom genomes.</title>
        <authorList>
            <person name="Bowler C."/>
            <person name="Allen A.E."/>
            <person name="Badger J.H."/>
            <person name="Grimwood J."/>
            <person name="Jabbari K."/>
            <person name="Kuo A."/>
            <person name="Maheswari U."/>
            <person name="Martens C."/>
            <person name="Maumus F."/>
            <person name="Otillar R.P."/>
            <person name="Rayko E."/>
            <person name="Salamov A."/>
            <person name="Vandepoele K."/>
            <person name="Beszteri B."/>
            <person name="Gruber A."/>
            <person name="Heijde M."/>
            <person name="Katinka M."/>
            <person name="Mock T."/>
            <person name="Valentin K."/>
            <person name="Verret F."/>
            <person name="Berges J.A."/>
            <person name="Brownlee C."/>
            <person name="Cadoret J.P."/>
            <person name="Chiovitti A."/>
            <person name="Choi C.J."/>
            <person name="Coesel S."/>
            <person name="De Martino A."/>
            <person name="Detter J.C."/>
            <person name="Durkin C."/>
            <person name="Falciatore A."/>
            <person name="Fournet J."/>
            <person name="Haruta M."/>
            <person name="Huysman M.J."/>
            <person name="Jenkins B.D."/>
            <person name="Jiroutova K."/>
            <person name="Jorgensen R.E."/>
            <person name="Joubert Y."/>
            <person name="Kaplan A."/>
            <person name="Kroger N."/>
            <person name="Kroth P.G."/>
            <person name="La Roche J."/>
            <person name="Lindquist E."/>
            <person name="Lommer M."/>
            <person name="Martin-Jezequel V."/>
            <person name="Lopez P.J."/>
            <person name="Lucas S."/>
            <person name="Mangogna M."/>
            <person name="McGinnis K."/>
            <person name="Medlin L.K."/>
            <person name="Montsant A."/>
            <person name="Oudot-Le Secq M.P."/>
            <person name="Napoli C."/>
            <person name="Obornik M."/>
            <person name="Parker M.S."/>
            <person name="Petit J.L."/>
            <person name="Porcel B.M."/>
            <person name="Poulsen N."/>
            <person name="Robison M."/>
            <person name="Rychlewski L."/>
            <person name="Rynearson T.A."/>
            <person name="Schmutz J."/>
            <person name="Shapiro H."/>
            <person name="Siaut M."/>
            <person name="Stanley M."/>
            <person name="Sussman M.R."/>
            <person name="Taylor A.R."/>
            <person name="Vardi A."/>
            <person name="von Dassow P."/>
            <person name="Vyverman W."/>
            <person name="Willis A."/>
            <person name="Wyrwicz L.S."/>
            <person name="Rokhsar D.S."/>
            <person name="Weissenbach J."/>
            <person name="Armbrust E.V."/>
            <person name="Green B.R."/>
            <person name="Van de Peer Y."/>
            <person name="Grigoriev I.V."/>
        </authorList>
    </citation>
    <scope>NUCLEOTIDE SEQUENCE [LARGE SCALE GENOMIC DNA]</scope>
    <source>
        <strain evidence="2 3">CCAP 1055/1</strain>
    </source>
</reference>
<feature type="region of interest" description="Disordered" evidence="1">
    <location>
        <begin position="568"/>
        <end position="605"/>
    </location>
</feature>
<evidence type="ECO:0000256" key="1">
    <source>
        <dbReference type="SAM" id="MobiDB-lite"/>
    </source>
</evidence>
<dbReference type="GeneID" id="7202636"/>
<feature type="compositionally biased region" description="Low complexity" evidence="1">
    <location>
        <begin position="62"/>
        <end position="75"/>
    </location>
</feature>
<organism evidence="2 3">
    <name type="scientific">Phaeodactylum tricornutum (strain CCAP 1055/1)</name>
    <dbReference type="NCBI Taxonomy" id="556484"/>
    <lineage>
        <taxon>Eukaryota</taxon>
        <taxon>Sar</taxon>
        <taxon>Stramenopiles</taxon>
        <taxon>Ochrophyta</taxon>
        <taxon>Bacillariophyta</taxon>
        <taxon>Bacillariophyceae</taxon>
        <taxon>Bacillariophycidae</taxon>
        <taxon>Naviculales</taxon>
        <taxon>Phaeodactylaceae</taxon>
        <taxon>Phaeodactylum</taxon>
    </lineage>
</organism>
<sequence length="605" mass="67060">MGSLSPPILTAPQGTQVQNMIQAYIDGRQPYCCPSNPSTAASGPIVYEEQQTLSTSSTLAAPYSSQPTTKQTPPTVVRSGIPSDHRKGDQEYQIHQIAVAAAIGVIPNRSVRDTARLVHRVLQQQEHRPSSQAPTPLEALPTLLYNPRSSSLNEALASASTDTIVIFRRTRSCRGGYLVDAGLVWYDRPTRRRTHPWNVRFVANVVERQLAQRQSRLQNMPYPCTSNTAARNWWRWLVQQASETDQARRNPVRKRDSGGDSVFDTFWATWAHPTPSTAGAGRTVTDYGTRPAPPPPPFVARFPVALDQVLASPYHLHLLQICIQRQRQASIQNITFAMDETIPDAVYIVARFWWALTILLDGARGENVHSSASARESKVASTPAVLPIVPFLASTGSCPERLARLVFCLFPEQLSYIVPDTGATVLHLWAAAPNPIHEERDGMLIPLLRTCPALAAVKDNRGRLPIHVALHWNKAMPDVRALWEHAPHTVHVPDPLKPTLPLVVLVTLTARKQKMNTLRALERRNPAVSLAEWLDATRDTETLQASALCLGFIERTFVVRHVHDEVPLESDYPPQRAPTSVPASPLSLFTYPGGPNIPKDEDCSY</sequence>
<evidence type="ECO:0000313" key="3">
    <source>
        <dbReference type="Proteomes" id="UP000000759"/>
    </source>
</evidence>
<dbReference type="PaxDb" id="2850-Phatr47574"/>
<dbReference type="Proteomes" id="UP000000759">
    <property type="component" value="Chromosome 14"/>
</dbReference>
<dbReference type="KEGG" id="pti:PHATRDRAFT_47574"/>
<evidence type="ECO:0000313" key="2">
    <source>
        <dbReference type="EMBL" id="EEC46395.1"/>
    </source>
</evidence>
<dbReference type="EMBL" id="CM000616">
    <property type="protein sequence ID" value="EEC46395.1"/>
    <property type="molecule type" value="Genomic_DNA"/>
</dbReference>
<protein>
    <submittedName>
        <fullName evidence="2">Uncharacterized protein</fullName>
    </submittedName>
</protein>
<keyword evidence="3" id="KW-1185">Reference proteome</keyword>